<dbReference type="Proteomes" id="UP000636891">
    <property type="component" value="Unassembled WGS sequence"/>
</dbReference>
<name>A0ABR7CN48_9BACT</name>
<dbReference type="InterPro" id="IPR036116">
    <property type="entry name" value="FN3_sf"/>
</dbReference>
<dbReference type="PROSITE" id="PS50853">
    <property type="entry name" value="FN3"/>
    <property type="match status" value="2"/>
</dbReference>
<keyword evidence="4" id="KW-1185">Reference proteome</keyword>
<dbReference type="InterPro" id="IPR050991">
    <property type="entry name" value="ECM_Regulatory_Proteins"/>
</dbReference>
<dbReference type="EMBL" id="JACOOK010000004">
    <property type="protein sequence ID" value="MBC5617091.1"/>
    <property type="molecule type" value="Genomic_DNA"/>
</dbReference>
<evidence type="ECO:0000259" key="2">
    <source>
        <dbReference type="PROSITE" id="PS50853"/>
    </source>
</evidence>
<comment type="caution">
    <text evidence="3">The sequence shown here is derived from an EMBL/GenBank/DDBJ whole genome shotgun (WGS) entry which is preliminary data.</text>
</comment>
<evidence type="ECO:0000256" key="1">
    <source>
        <dbReference type="ARBA" id="ARBA00022737"/>
    </source>
</evidence>
<organism evidence="3 4">
    <name type="scientific">Alistipes hominis</name>
    <dbReference type="NCBI Taxonomy" id="2763015"/>
    <lineage>
        <taxon>Bacteria</taxon>
        <taxon>Pseudomonadati</taxon>
        <taxon>Bacteroidota</taxon>
        <taxon>Bacteroidia</taxon>
        <taxon>Bacteroidales</taxon>
        <taxon>Rikenellaceae</taxon>
        <taxon>Alistipes</taxon>
    </lineage>
</organism>
<dbReference type="Gene3D" id="2.60.40.10">
    <property type="entry name" value="Immunoglobulins"/>
    <property type="match status" value="2"/>
</dbReference>
<evidence type="ECO:0000313" key="3">
    <source>
        <dbReference type="EMBL" id="MBC5617091.1"/>
    </source>
</evidence>
<dbReference type="PANTHER" id="PTHR46708:SF2">
    <property type="entry name" value="FIBRONECTIN TYPE-III DOMAIN-CONTAINING PROTEIN"/>
    <property type="match status" value="1"/>
</dbReference>
<dbReference type="CDD" id="cd00063">
    <property type="entry name" value="FN3"/>
    <property type="match status" value="2"/>
</dbReference>
<evidence type="ECO:0000313" key="4">
    <source>
        <dbReference type="Proteomes" id="UP000636891"/>
    </source>
</evidence>
<feature type="domain" description="Fibronectin type-III" evidence="2">
    <location>
        <begin position="32"/>
        <end position="119"/>
    </location>
</feature>
<protein>
    <submittedName>
        <fullName evidence="3">Fibronectin type III domain-containing protein</fullName>
    </submittedName>
</protein>
<dbReference type="RefSeq" id="WP_118656751.1">
    <property type="nucleotide sequence ID" value="NZ_JACOOK010000004.1"/>
</dbReference>
<reference evidence="3 4" key="1">
    <citation type="submission" date="2020-08" db="EMBL/GenBank/DDBJ databases">
        <title>Genome public.</title>
        <authorList>
            <person name="Liu C."/>
            <person name="Sun Q."/>
        </authorList>
    </citation>
    <scope>NUCLEOTIDE SEQUENCE [LARGE SCALE GENOMIC DNA]</scope>
    <source>
        <strain evidence="3 4">New-7</strain>
    </source>
</reference>
<feature type="domain" description="Fibronectin type-III" evidence="2">
    <location>
        <begin position="120"/>
        <end position="212"/>
    </location>
</feature>
<accession>A0ABR7CN48</accession>
<dbReference type="InterPro" id="IPR013783">
    <property type="entry name" value="Ig-like_fold"/>
</dbReference>
<dbReference type="SMART" id="SM00060">
    <property type="entry name" value="FN3"/>
    <property type="match status" value="2"/>
</dbReference>
<dbReference type="PROSITE" id="PS51257">
    <property type="entry name" value="PROKAR_LIPOPROTEIN"/>
    <property type="match status" value="1"/>
</dbReference>
<keyword evidence="1" id="KW-0677">Repeat</keyword>
<dbReference type="Pfam" id="PF00041">
    <property type="entry name" value="fn3"/>
    <property type="match status" value="2"/>
</dbReference>
<dbReference type="PANTHER" id="PTHR46708">
    <property type="entry name" value="TENASCIN"/>
    <property type="match status" value="1"/>
</dbReference>
<sequence length="647" mass="69088">MKNYLKLSAWLFLIPALMFSSCKDDDKSDGDPLLAPRNLVGLAGDGQVILNWDAPLSGEVKEYSVTWTPGNGSATVNGMAYTATGLTNDTEYTFSVKAVYASGSSDALTVKKTPKTEAINYTACTDVAAQAGYKAITLTWAVPEIVPKAELSGYTITVAPGEMEPIKVADPQAVSAVIDELANGTEYTVTIIADYKDGGMSAGVSVKATPTELISKVESDNVSKISFDKENAAIELYYTRPVDVEAIPVTFTLIEGATIDNESGAVSKTLNLKDPATVDVVMNDFTIPYQVTAVVDTLVKSLQASYDGTTVNGKVDQATRKILIDFGTTQIDKSAIEVTIDISENATLVNPSASPATMNLSSENAAIKLSDKYGNEVSYGVTCLGADLPVVEGFNPKDITGKDIPADWVRLNRFNGKDIPATIAVYEIPETNSYVVMWKKGSDFTTYHLGKDAVPFADYKADYADENTILVSGTPNLQNAFHASQVVVKGGQGPMFAKQTNGNWVHYTGDWDGDTFFNFDTKENPWPVVEGFTGNGFYLNPGAPNGYTSAAPHTTTKKTQCFFAYHGEPSDADLAGFFVSGTASFTQDEVCEKLISIGLTRGFPINSIDQTTDNMNVGLTINGGDAVNITVSGGLDPVYAVGISETK</sequence>
<proteinExistence type="predicted"/>
<gene>
    <name evidence="3" type="ORF">H8S08_08690</name>
</gene>
<dbReference type="InterPro" id="IPR003961">
    <property type="entry name" value="FN3_dom"/>
</dbReference>
<dbReference type="SUPFAM" id="SSF49265">
    <property type="entry name" value="Fibronectin type III"/>
    <property type="match status" value="1"/>
</dbReference>